<dbReference type="GO" id="GO:0006888">
    <property type="term" value="P:endoplasmic reticulum to Golgi vesicle-mediated transport"/>
    <property type="evidence" value="ECO:0007669"/>
    <property type="project" value="InterPro"/>
</dbReference>
<dbReference type="InterPro" id="IPR007528">
    <property type="entry name" value="RINT1_Tip20"/>
</dbReference>
<proteinExistence type="predicted"/>
<feature type="compositionally biased region" description="Acidic residues" evidence="1">
    <location>
        <begin position="748"/>
        <end position="758"/>
    </location>
</feature>
<reference evidence="2 3" key="1">
    <citation type="journal article" date="2018" name="Mol. Biol. Evol.">
        <title>Broad Genomic Sampling Reveals a Smut Pathogenic Ancestry of the Fungal Clade Ustilaginomycotina.</title>
        <authorList>
            <person name="Kijpornyongpan T."/>
            <person name="Mondo S.J."/>
            <person name="Barry K."/>
            <person name="Sandor L."/>
            <person name="Lee J."/>
            <person name="Lipzen A."/>
            <person name="Pangilinan J."/>
            <person name="LaButti K."/>
            <person name="Hainaut M."/>
            <person name="Henrissat B."/>
            <person name="Grigoriev I.V."/>
            <person name="Spatafora J.W."/>
            <person name="Aime M.C."/>
        </authorList>
    </citation>
    <scope>NUCLEOTIDE SEQUENCE [LARGE SCALE GENOMIC DNA]</scope>
    <source>
        <strain evidence="2 3">MCA 5214</strain>
    </source>
</reference>
<dbReference type="AlphaFoldDB" id="A0A316UGR0"/>
<dbReference type="PANTHER" id="PTHR13520:SF0">
    <property type="entry name" value="RAD50-INTERACTING PROTEIN 1"/>
    <property type="match status" value="1"/>
</dbReference>
<feature type="region of interest" description="Disordered" evidence="1">
    <location>
        <begin position="91"/>
        <end position="115"/>
    </location>
</feature>
<sequence>MSVDVGLSSLVAEPDEASLRRHVTTHPLLTGLLPSSSDLAAQIAALKASHSAAQRRYEKSRQVAHDELEKASTSLSSFRSRLDALPTRIDELDDEGDSIQSSVQRERPGLEAHTSSLRSLQAAEDYYALLSRTETTGKECLASPLSSQALERLAELVNLARYAESLCPSSSSSSSSASLQPRPKLLAFLSTNLDETYEALVVARSTQLREALKDAGWPPLSPEQAEAQGKQPRSPSSLLNDQAAVRTAWDSLLSLQIVGHLLEIKARPSLLLGQGESESDQVKDVPAPGSTTYTPLLGTALLLEPYLLRFRYHFDSDQPTNRLDRPEWYLQHVLQLIRTLSPLYTPQGPARRLCLPALHRYGRALDHESVEPQSEVVHVLLRAVQAKVGSSMPLLLAGSQSQQGVHTSLLGHTLSSLSQFDEDLAELLGPGTSAQKLAKGLLEDGEYFTAWLAAEKRVAEEGLEEILDDPEAWRIGSGEEEEDENDQDENATSAPGISLASARTSALRSTRSSLSLVHLLSTLSARLAPLPLTLSQRLQLLSALHLPLLRSYAQRLTRSLDAFESLSSAFARSLSVPGGGVDASGVALGDSSESMVRGLRGLSRLLKAGLSARGVLGWLERCREESEWLELSDELLRSEEGRRVLKAQSDEAEQRELDGESLGALIRKSLGSRGAARGGAAAGGGRGVGEGGAEPASGSVWDEMINKYSAVLSRANEGMHRLIVSEVSESLLREYAQSEWLDERRDDQENEDEDEDDSGGMAPTPSLLPALTLLHTHLSHLYPALSSTSSSADARARHRRIAQDLSRFVVTKVVLAGGSRRFTLRGAERFRRDWETGWAPVVRGATMGARGEGAWRFLRDVGRLLSLPSSSSSSSAAETETRTGEGEYTLARAMRVLWEGGEEEWRAMCDALELRSRELTGDRGLAREVVRRRVECMLR</sequence>
<name>A0A316UGR0_9BASI</name>
<feature type="region of interest" description="Disordered" evidence="1">
    <location>
        <begin position="739"/>
        <end position="766"/>
    </location>
</feature>
<dbReference type="Proteomes" id="UP000245884">
    <property type="component" value="Unassembled WGS sequence"/>
</dbReference>
<gene>
    <name evidence="2" type="ORF">BDZ90DRAFT_263345</name>
</gene>
<feature type="region of interest" description="Disordered" evidence="1">
    <location>
        <begin position="215"/>
        <end position="239"/>
    </location>
</feature>
<dbReference type="PANTHER" id="PTHR13520">
    <property type="entry name" value="RAD50-INTERACTING PROTEIN 1 RINT-1"/>
    <property type="match status" value="1"/>
</dbReference>
<feature type="region of interest" description="Disordered" evidence="1">
    <location>
        <begin position="674"/>
        <end position="698"/>
    </location>
</feature>
<dbReference type="PROSITE" id="PS51386">
    <property type="entry name" value="RINT1_TIP20"/>
    <property type="match status" value="1"/>
</dbReference>
<dbReference type="GO" id="GO:0070939">
    <property type="term" value="C:Dsl1/NZR complex"/>
    <property type="evidence" value="ECO:0007669"/>
    <property type="project" value="InterPro"/>
</dbReference>
<evidence type="ECO:0000256" key="1">
    <source>
        <dbReference type="SAM" id="MobiDB-lite"/>
    </source>
</evidence>
<dbReference type="OrthoDB" id="407410at2759"/>
<dbReference type="GO" id="GO:0060628">
    <property type="term" value="P:regulation of ER to Golgi vesicle-mediated transport"/>
    <property type="evidence" value="ECO:0007669"/>
    <property type="project" value="TreeGrafter"/>
</dbReference>
<dbReference type="RefSeq" id="XP_025359119.1">
    <property type="nucleotide sequence ID" value="XM_025508603.1"/>
</dbReference>
<feature type="compositionally biased region" description="Gly residues" evidence="1">
    <location>
        <begin position="676"/>
        <end position="692"/>
    </location>
</feature>
<evidence type="ECO:0008006" key="4">
    <source>
        <dbReference type="Google" id="ProtNLM"/>
    </source>
</evidence>
<protein>
    <recommendedName>
        <fullName evidence="4">RINT-1 family protein</fullName>
    </recommendedName>
</protein>
<evidence type="ECO:0000313" key="3">
    <source>
        <dbReference type="Proteomes" id="UP000245884"/>
    </source>
</evidence>
<feature type="region of interest" description="Disordered" evidence="1">
    <location>
        <begin position="478"/>
        <end position="497"/>
    </location>
</feature>
<dbReference type="GeneID" id="37030426"/>
<dbReference type="EMBL" id="KZ819681">
    <property type="protein sequence ID" value="PWN24507.1"/>
    <property type="molecule type" value="Genomic_DNA"/>
</dbReference>
<dbReference type="InterPro" id="IPR042044">
    <property type="entry name" value="EXOC6PINT-1/Sec15/Tip20_C_dom2"/>
</dbReference>
<dbReference type="Gene3D" id="1.20.58.670">
    <property type="entry name" value="Dsl1p vesicle tethering complex, Tip20p subunit, domain D"/>
    <property type="match status" value="1"/>
</dbReference>
<dbReference type="Pfam" id="PF04437">
    <property type="entry name" value="RINT1_TIP1"/>
    <property type="match status" value="1"/>
</dbReference>
<accession>A0A316UGR0</accession>
<feature type="compositionally biased region" description="Acidic residues" evidence="1">
    <location>
        <begin position="478"/>
        <end position="489"/>
    </location>
</feature>
<evidence type="ECO:0000313" key="2">
    <source>
        <dbReference type="EMBL" id="PWN24507.1"/>
    </source>
</evidence>
<dbReference type="STRING" id="1569628.A0A316UGR0"/>
<organism evidence="2 3">
    <name type="scientific">Jaminaea rosea</name>
    <dbReference type="NCBI Taxonomy" id="1569628"/>
    <lineage>
        <taxon>Eukaryota</taxon>
        <taxon>Fungi</taxon>
        <taxon>Dikarya</taxon>
        <taxon>Basidiomycota</taxon>
        <taxon>Ustilaginomycotina</taxon>
        <taxon>Exobasidiomycetes</taxon>
        <taxon>Microstromatales</taxon>
        <taxon>Microstromatales incertae sedis</taxon>
        <taxon>Jaminaea</taxon>
    </lineage>
</organism>
<dbReference type="GO" id="GO:0006890">
    <property type="term" value="P:retrograde vesicle-mediated transport, Golgi to endoplasmic reticulum"/>
    <property type="evidence" value="ECO:0007669"/>
    <property type="project" value="InterPro"/>
</dbReference>
<keyword evidence="3" id="KW-1185">Reference proteome</keyword>